<proteinExistence type="predicted"/>
<organism evidence="1 2">
    <name type="scientific">Acinetobacter tandoii</name>
    <dbReference type="NCBI Taxonomy" id="202954"/>
    <lineage>
        <taxon>Bacteria</taxon>
        <taxon>Pseudomonadati</taxon>
        <taxon>Pseudomonadota</taxon>
        <taxon>Gammaproteobacteria</taxon>
        <taxon>Moraxellales</taxon>
        <taxon>Moraxellaceae</taxon>
        <taxon>Acinetobacter</taxon>
    </lineage>
</organism>
<sequence>MNMIEILQSKRSQFYLFNINSLIILALAFCGVIISSTVYAKDIFNVELKCKGHDQEYCDIVKNSDNKTTFILRNMRYPEVDKVNENIFHAYGSCGSPCQYHFFISKTQEDQTKEFIVIDKKNNCLIESDSEKNIIYARMLFNKNKKIIANLKNKEFNNVPIDSAIYNSFQEKSYFDDKGQLHLVAMLADVDKKGNILYFNKIIKKTCE</sequence>
<reference evidence="1 2" key="1">
    <citation type="submission" date="2019-09" db="EMBL/GenBank/DDBJ databases">
        <title>Draft genome sequence of Acinetobacter tandoii W4-4-4 isolated from environmental water sample.</title>
        <authorList>
            <person name="Wee S.K."/>
            <person name="Yan B."/>
            <person name="Mustaffa S.B."/>
            <person name="Yap E.P.H."/>
        </authorList>
    </citation>
    <scope>NUCLEOTIDE SEQUENCE [LARGE SCALE GENOMIC DNA]</scope>
    <source>
        <strain evidence="1 2">W4-4-4</strain>
    </source>
</reference>
<dbReference type="Proteomes" id="UP000325788">
    <property type="component" value="Unassembled WGS sequence"/>
</dbReference>
<dbReference type="RefSeq" id="WP_016165614.1">
    <property type="nucleotide sequence ID" value="NZ_BBNK01000019.1"/>
</dbReference>
<dbReference type="AlphaFoldDB" id="A0A5N4W4B6"/>
<dbReference type="EMBL" id="VXLD01000017">
    <property type="protein sequence ID" value="KAB1851874.1"/>
    <property type="molecule type" value="Genomic_DNA"/>
</dbReference>
<comment type="caution">
    <text evidence="1">The sequence shown here is derived from an EMBL/GenBank/DDBJ whole genome shotgun (WGS) entry which is preliminary data.</text>
</comment>
<name>A0A5N4W4B6_9GAMM</name>
<evidence type="ECO:0000313" key="1">
    <source>
        <dbReference type="EMBL" id="KAB1851874.1"/>
    </source>
</evidence>
<evidence type="ECO:0000313" key="2">
    <source>
        <dbReference type="Proteomes" id="UP000325788"/>
    </source>
</evidence>
<gene>
    <name evidence="1" type="ORF">F4W09_15665</name>
</gene>
<accession>A0A5N4W4B6</accession>
<protein>
    <submittedName>
        <fullName evidence="1">Uncharacterized protein</fullName>
    </submittedName>
</protein>